<accession>A0ACB9SZV2</accession>
<keyword evidence="2" id="KW-1185">Reference proteome</keyword>
<organism evidence="1 2">
    <name type="scientific">Holotrichia oblita</name>
    <name type="common">Chafer beetle</name>
    <dbReference type="NCBI Taxonomy" id="644536"/>
    <lineage>
        <taxon>Eukaryota</taxon>
        <taxon>Metazoa</taxon>
        <taxon>Ecdysozoa</taxon>
        <taxon>Arthropoda</taxon>
        <taxon>Hexapoda</taxon>
        <taxon>Insecta</taxon>
        <taxon>Pterygota</taxon>
        <taxon>Neoptera</taxon>
        <taxon>Endopterygota</taxon>
        <taxon>Coleoptera</taxon>
        <taxon>Polyphaga</taxon>
        <taxon>Scarabaeiformia</taxon>
        <taxon>Scarabaeidae</taxon>
        <taxon>Melolonthinae</taxon>
        <taxon>Holotrichia</taxon>
    </lineage>
</organism>
<comment type="caution">
    <text evidence="1">The sequence shown here is derived from an EMBL/GenBank/DDBJ whole genome shotgun (WGS) entry which is preliminary data.</text>
</comment>
<dbReference type="EMBL" id="CM043020">
    <property type="protein sequence ID" value="KAI4460072.1"/>
    <property type="molecule type" value="Genomic_DNA"/>
</dbReference>
<sequence>MKLLIIQCHCLFVVSCIVMQPSLNDYELIKNCVDTVANSLYYDREVLVINPANADLTFSLNNANYVYNFQNESLEMIPEEINNYLIFVDNQRNSELINEIQEHQRIISPFTKVVLIFENEDPIMDFFEVFWRKNIFKILAINKENQDIYMIDFEKFTCKTPIPLKKSSCSAKINSNKFKLRNCDLKVTVSEYEAMLVDGNVTNSGLAMQLVRLISEKEKLNLHFNKPSNKYAFEIAESFTYYQVLDEFETGVSDIYIGIAGATYEQHVLFYCTYPVYEEKIYLIVPKPKLLSMDKLMYSISADDVALLFHASFAVGVAVLNIFGKFVDEKYFNNFVHCAIFLFALQIGSNVPNVNITTFSLRFFLVFYYIHSLMFNNFWQAKLYAISVIPMYEKPIRTLRDVLDSGIKMRFQTSVGLLFLFRNEEHQEIFDRYETSNRTQVDGDMEDFVKTRDFITVANEINLRANTQYKKLYDKIPIFRFNIIEIMRMYHPLYEQYTSRIIQAHEEGFFIKWLNDAEWELLIQHTYHKSQYDTTRTNESNGNDIVSEEESKKLAEVLHLDSDKVNLLIQSLIHIWKQSIKVILKPTDLLQNLTEILHLQTEKAEEFVKIWTEKTKSDCGDLEKQKKLDSIAWEINLETASGYDSKELIPKTRLQLNLTDFVNDSKSECVTLQLSEEELTKLYNTLEKVQTKLDNIQNIS</sequence>
<proteinExistence type="predicted"/>
<evidence type="ECO:0000313" key="2">
    <source>
        <dbReference type="Proteomes" id="UP001056778"/>
    </source>
</evidence>
<evidence type="ECO:0000313" key="1">
    <source>
        <dbReference type="EMBL" id="KAI4460072.1"/>
    </source>
</evidence>
<reference evidence="1" key="1">
    <citation type="submission" date="2022-04" db="EMBL/GenBank/DDBJ databases">
        <title>Chromosome-scale genome assembly of Holotrichia oblita Faldermann.</title>
        <authorList>
            <person name="Rongchong L."/>
        </authorList>
    </citation>
    <scope>NUCLEOTIDE SEQUENCE</scope>
    <source>
        <strain evidence="1">81SQS9</strain>
    </source>
</reference>
<gene>
    <name evidence="1" type="ORF">MML48_6g00014770</name>
</gene>
<protein>
    <submittedName>
        <fullName evidence="1">Comm domain containing protein 10</fullName>
    </submittedName>
</protein>
<name>A0ACB9SZV2_HOLOL</name>
<dbReference type="Proteomes" id="UP001056778">
    <property type="component" value="Chromosome 6"/>
</dbReference>